<keyword evidence="3 6" id="KW-0732">Signal</keyword>
<evidence type="ECO:0000256" key="4">
    <source>
        <dbReference type="ARBA" id="ARBA00023136"/>
    </source>
</evidence>
<feature type="domain" description="SusD-like N-terminal" evidence="8">
    <location>
        <begin position="36"/>
        <end position="236"/>
    </location>
</feature>
<sequence length="501" mass="56452">MKMKKIINYAVAGLLLVSSFAACDLDRTPHNSDVQKPYEDMATTVQYRDGLYSVLRGAENAGRYTLSEYMSDMYCVMQGDGGHATPYVTWTIPRIETADHASNYYFGFNRLIQQANAFVGNVKLAIANGVYKTEVDKTNAQIYLAEAKTLQALALFRLMERFAYPYDPNETTSPKNLGVVLIKEYDPWAVGARATQTETYSYIMSLLDEAISVLPETNANNMYVSRDYALGLRARVHMAMDNYAEAANDIRAFYKKYNLISAANSDEFEEAYRKMSSNPELIFRGYASVTNGYLVYQDLMGATASGTNVKYNPRVTPLPWVCDLYDAADYRKKVYIVDKVNGDGGKGYVVNKFLGDPELREDPKKENFKTGCRFFSLAEAYLILAEADIMTGNTAEAMEVLKELSKSRGAEVSGADYMQILKDERTREMIGEGSRLNDMIRWNMDLVVSPVQAVLHKIAVPTILQTDDPTRVPAGFYAFTWEIPNRDLVVIPELVRNWPKQ</sequence>
<evidence type="ECO:0000259" key="8">
    <source>
        <dbReference type="Pfam" id="PF14322"/>
    </source>
</evidence>
<dbReference type="PATRIC" id="fig|1227271.3.peg.652"/>
<comment type="similarity">
    <text evidence="2">Belongs to the SusD family.</text>
</comment>
<comment type="subcellular location">
    <subcellularLocation>
        <location evidence="1">Cell outer membrane</location>
    </subcellularLocation>
</comment>
<feature type="signal peptide" evidence="6">
    <location>
        <begin position="1"/>
        <end position="23"/>
    </location>
</feature>
<comment type="caution">
    <text evidence="9">The sequence shown here is derived from an EMBL/GenBank/DDBJ whole genome shotgun (WGS) entry which is preliminary data.</text>
</comment>
<dbReference type="RefSeq" id="WP_021665273.1">
    <property type="nucleotide sequence ID" value="NZ_KI259140.1"/>
</dbReference>
<name>A0A0E2LRY6_PORGN</name>
<feature type="chain" id="PRO_5002398891" evidence="6">
    <location>
        <begin position="24"/>
        <end position="501"/>
    </location>
</feature>
<evidence type="ECO:0000313" key="10">
    <source>
        <dbReference type="Proteomes" id="UP000016630"/>
    </source>
</evidence>
<evidence type="ECO:0000256" key="2">
    <source>
        <dbReference type="ARBA" id="ARBA00006275"/>
    </source>
</evidence>
<evidence type="ECO:0000256" key="5">
    <source>
        <dbReference type="ARBA" id="ARBA00023237"/>
    </source>
</evidence>
<proteinExistence type="inferred from homology"/>
<evidence type="ECO:0000256" key="1">
    <source>
        <dbReference type="ARBA" id="ARBA00004442"/>
    </source>
</evidence>
<evidence type="ECO:0000256" key="3">
    <source>
        <dbReference type="ARBA" id="ARBA00022729"/>
    </source>
</evidence>
<feature type="domain" description="RagB/SusD" evidence="7">
    <location>
        <begin position="346"/>
        <end position="443"/>
    </location>
</feature>
<dbReference type="Pfam" id="PF07980">
    <property type="entry name" value="SusD_RagB"/>
    <property type="match status" value="1"/>
</dbReference>
<evidence type="ECO:0000259" key="7">
    <source>
        <dbReference type="Pfam" id="PF07980"/>
    </source>
</evidence>
<dbReference type="InterPro" id="IPR011990">
    <property type="entry name" value="TPR-like_helical_dom_sf"/>
</dbReference>
<dbReference type="GO" id="GO:0009279">
    <property type="term" value="C:cell outer membrane"/>
    <property type="evidence" value="ECO:0007669"/>
    <property type="project" value="UniProtKB-SubCell"/>
</dbReference>
<reference evidence="9 10" key="1">
    <citation type="submission" date="2013-06" db="EMBL/GenBank/DDBJ databases">
        <authorList>
            <person name="Weinstock G."/>
            <person name="Sodergren E."/>
            <person name="Lobos E.A."/>
            <person name="Fulton L."/>
            <person name="Fulton R."/>
            <person name="Courtney L."/>
            <person name="Fronick C."/>
            <person name="O'Laughlin M."/>
            <person name="Godfrey J."/>
            <person name="Wilson R.M."/>
            <person name="Miner T."/>
            <person name="Farmer C."/>
            <person name="Delehaunty K."/>
            <person name="Cordes M."/>
            <person name="Minx P."/>
            <person name="Tomlinson C."/>
            <person name="Chen J."/>
            <person name="Wollam A."/>
            <person name="Pepin K.H."/>
            <person name="Bhonagiri V."/>
            <person name="Zhang X."/>
            <person name="Warren W."/>
            <person name="Mitreva M."/>
            <person name="Mardis E.R."/>
            <person name="Wilson R.K."/>
        </authorList>
    </citation>
    <scope>NUCLEOTIDE SEQUENCE [LARGE SCALE GENOMIC DNA]</scope>
    <source>
        <strain evidence="9 10">F0570</strain>
    </source>
</reference>
<evidence type="ECO:0000313" key="9">
    <source>
        <dbReference type="EMBL" id="ERJ67797.1"/>
    </source>
</evidence>
<accession>A0A0E2LRY6</accession>
<dbReference type="InterPro" id="IPR012944">
    <property type="entry name" value="SusD_RagB_dom"/>
</dbReference>
<dbReference type="HOGENOM" id="CLU_015553_3_4_10"/>
<dbReference type="Proteomes" id="UP000016630">
    <property type="component" value="Unassembled WGS sequence"/>
</dbReference>
<evidence type="ECO:0000256" key="6">
    <source>
        <dbReference type="SAM" id="SignalP"/>
    </source>
</evidence>
<protein>
    <submittedName>
        <fullName evidence="9">SusD family protein</fullName>
    </submittedName>
</protein>
<dbReference type="Gene3D" id="1.25.40.390">
    <property type="match status" value="1"/>
</dbReference>
<organism evidence="9 10">
    <name type="scientific">Porphyromonas gingivalis F0570</name>
    <dbReference type="NCBI Taxonomy" id="1227271"/>
    <lineage>
        <taxon>Bacteria</taxon>
        <taxon>Pseudomonadati</taxon>
        <taxon>Bacteroidota</taxon>
        <taxon>Bacteroidia</taxon>
        <taxon>Bacteroidales</taxon>
        <taxon>Porphyromonadaceae</taxon>
        <taxon>Porphyromonas</taxon>
    </lineage>
</organism>
<dbReference type="AlphaFoldDB" id="A0A0E2LRY6"/>
<dbReference type="SUPFAM" id="SSF48452">
    <property type="entry name" value="TPR-like"/>
    <property type="match status" value="1"/>
</dbReference>
<gene>
    <name evidence="9" type="ORF">HMPREF1555_00738</name>
</gene>
<keyword evidence="5" id="KW-0998">Cell outer membrane</keyword>
<dbReference type="Pfam" id="PF14322">
    <property type="entry name" value="SusD-like_3"/>
    <property type="match status" value="1"/>
</dbReference>
<dbReference type="InterPro" id="IPR033985">
    <property type="entry name" value="SusD-like_N"/>
</dbReference>
<dbReference type="EMBL" id="AWUW01000044">
    <property type="protein sequence ID" value="ERJ67797.1"/>
    <property type="molecule type" value="Genomic_DNA"/>
</dbReference>
<dbReference type="PROSITE" id="PS51257">
    <property type="entry name" value="PROKAR_LIPOPROTEIN"/>
    <property type="match status" value="1"/>
</dbReference>
<keyword evidence="4" id="KW-0472">Membrane</keyword>